<feature type="domain" description="DUF11" evidence="3">
    <location>
        <begin position="1767"/>
        <end position="1886"/>
    </location>
</feature>
<proteinExistence type="predicted"/>
<dbReference type="SUPFAM" id="SSF49401">
    <property type="entry name" value="Bacterial adhesins"/>
    <property type="match status" value="1"/>
</dbReference>
<dbReference type="InterPro" id="IPR055354">
    <property type="entry name" value="DUF7507"/>
</dbReference>
<dbReference type="InterPro" id="IPR008966">
    <property type="entry name" value="Adhesion_dom_sf"/>
</dbReference>
<feature type="domain" description="DUF11" evidence="3">
    <location>
        <begin position="2714"/>
        <end position="2827"/>
    </location>
</feature>
<feature type="domain" description="DUF11" evidence="3">
    <location>
        <begin position="2980"/>
        <end position="3089"/>
    </location>
</feature>
<name>A0A1V6N3Z7_METAZ</name>
<reference evidence="5 6" key="1">
    <citation type="submission" date="2014-12" db="EMBL/GenBank/DDBJ databases">
        <title>Genome sequence of Methanobrevibacter arboriphilicus DH1, DSM1125.</title>
        <authorList>
            <person name="Poehlein A."/>
            <person name="Thauer R.K."/>
            <person name="Seedorf H."/>
            <person name="Daniel R."/>
        </authorList>
    </citation>
    <scope>NUCLEOTIDE SEQUENCE [LARGE SCALE GENOMIC DNA]</scope>
    <source>
        <strain evidence="5 6">DH1</strain>
    </source>
</reference>
<keyword evidence="2" id="KW-0812">Transmembrane</keyword>
<evidence type="ECO:0000259" key="4">
    <source>
        <dbReference type="Pfam" id="PF24346"/>
    </source>
</evidence>
<feature type="domain" description="DUF11" evidence="3">
    <location>
        <begin position="3105"/>
        <end position="3217"/>
    </location>
</feature>
<feature type="compositionally biased region" description="Polar residues" evidence="1">
    <location>
        <begin position="1874"/>
        <end position="1888"/>
    </location>
</feature>
<feature type="region of interest" description="Disordered" evidence="1">
    <location>
        <begin position="1140"/>
        <end position="1159"/>
    </location>
</feature>
<dbReference type="PANTHER" id="PTHR34819:SF3">
    <property type="entry name" value="CELL SURFACE PROTEIN"/>
    <property type="match status" value="1"/>
</dbReference>
<keyword evidence="6" id="KW-1185">Reference proteome</keyword>
<dbReference type="SUPFAM" id="SSF49464">
    <property type="entry name" value="Carboxypeptidase regulatory domain-like"/>
    <property type="match status" value="1"/>
</dbReference>
<dbReference type="InterPro" id="IPR051172">
    <property type="entry name" value="Chlamydia_OmcB"/>
</dbReference>
<evidence type="ECO:0008006" key="7">
    <source>
        <dbReference type="Google" id="ProtNLM"/>
    </source>
</evidence>
<dbReference type="InterPro" id="IPR008969">
    <property type="entry name" value="CarboxyPept-like_regulatory"/>
</dbReference>
<dbReference type="EMBL" id="JXMW01000003">
    <property type="protein sequence ID" value="OQD59420.1"/>
    <property type="molecule type" value="Genomic_DNA"/>
</dbReference>
<dbReference type="InterPro" id="IPR001434">
    <property type="entry name" value="OmcB-like_DUF11"/>
</dbReference>
<comment type="caution">
    <text evidence="5">The sequence shown here is derived from an EMBL/GenBank/DDBJ whole genome shotgun (WGS) entry which is preliminary data.</text>
</comment>
<dbReference type="RefSeq" id="WP_080459654.1">
    <property type="nucleotide sequence ID" value="NZ_JXMW01000003.1"/>
</dbReference>
<gene>
    <name evidence="5" type="ORF">MBBAR_3c00750</name>
</gene>
<dbReference type="Pfam" id="PF24346">
    <property type="entry name" value="DUF7507"/>
    <property type="match status" value="1"/>
</dbReference>
<keyword evidence="2" id="KW-1133">Transmembrane helix</keyword>
<feature type="domain" description="DUF7507" evidence="4">
    <location>
        <begin position="869"/>
        <end position="922"/>
    </location>
</feature>
<dbReference type="InterPro" id="IPR047589">
    <property type="entry name" value="DUF11_rpt"/>
</dbReference>
<feature type="domain" description="DUF11" evidence="3">
    <location>
        <begin position="2333"/>
        <end position="2437"/>
    </location>
</feature>
<feature type="domain" description="DUF11" evidence="3">
    <location>
        <begin position="2204"/>
        <end position="2324"/>
    </location>
</feature>
<dbReference type="Proteomes" id="UP000191661">
    <property type="component" value="Unassembled WGS sequence"/>
</dbReference>
<evidence type="ECO:0000256" key="2">
    <source>
        <dbReference type="SAM" id="Phobius"/>
    </source>
</evidence>
<evidence type="ECO:0000313" key="6">
    <source>
        <dbReference type="Proteomes" id="UP000191661"/>
    </source>
</evidence>
<feature type="region of interest" description="Disordered" evidence="1">
    <location>
        <begin position="1874"/>
        <end position="1902"/>
    </location>
</feature>
<feature type="domain" description="DUF11" evidence="3">
    <location>
        <begin position="1181"/>
        <end position="1291"/>
    </location>
</feature>
<dbReference type="Gene3D" id="2.60.40.740">
    <property type="match status" value="3"/>
</dbReference>
<accession>A0A1V6N3Z7</accession>
<protein>
    <recommendedName>
        <fullName evidence="7">Adhesin-like protein</fullName>
    </recommendedName>
</protein>
<keyword evidence="2" id="KW-0472">Membrane</keyword>
<feature type="domain" description="DUF11" evidence="3">
    <location>
        <begin position="2467"/>
        <end position="2584"/>
    </location>
</feature>
<feature type="domain" description="DUF11" evidence="3">
    <location>
        <begin position="2591"/>
        <end position="2703"/>
    </location>
</feature>
<dbReference type="PANTHER" id="PTHR34819">
    <property type="entry name" value="LARGE CYSTEINE-RICH PERIPLASMIC PROTEIN OMCB"/>
    <property type="match status" value="1"/>
</dbReference>
<feature type="compositionally biased region" description="Polar residues" evidence="1">
    <location>
        <begin position="1140"/>
        <end position="1154"/>
    </location>
</feature>
<feature type="transmembrane region" description="Helical" evidence="2">
    <location>
        <begin position="3246"/>
        <end position="3265"/>
    </location>
</feature>
<sequence>MEFRLHNVIAFLVLILTVVLSVGFVCASELQDNQSNSADGSVLGVELSDTLNDDVTSSNSNLANSADNGVDADNVINTNISTNGTDINDNIITNTSVSNNISTSNNISVSNNTFVSDKSNGIFNNLKNISISGKVIRCDSGLAFSGVTIKVFDLKGNLLYKTQTDKNGKYNINFTNENSIFKVTASYSGHVTLSKILNLSYSNGFYSGVCNFQLGPEPIIILDGDLTEFLNEEFKFQIHFDNIGNETGFGPIVYLTLPSGVQFKNAKFLGSSVKATFVGIFPTNGTLIDPLTKKPVTGTPGDSFYVLEYPLGSYTKGQPIATMEITAFLLANSTIGKPLNITVTPVFRFGANETGNIPLIGNKSTLKVTPTVIKITKISNAPESEVATGKSNPHIYSLIIDIANGQTLYNITLKDILPKNIQFIQLIDSATGQIITLPSTSIPGGVLELFFNNITGTLGNDKIVRYSFYAPLLDNESQHVINPNTGVSVNATNQVNISGKYNSENVSAKDNNTLFLKSVATQKYVKDLNSSGSKPNNILEYLIKFQISDYFALDNIIIYDTLSDGQTFLTSYVPYLYIHLPNGTIVSLAINLNNPNQFQSTYNTTTGITYLKFNITRILIDNGYNGVLEGCNYYSNETAISQLFGNLTFRSQINTNYAVNNSRIVSNDLIRNSIDIKANLANQTANVTDSSGTRINIVAPTSNKIIIEINGKPISPDSNIIIRPGDNITFSLEINVPTTNLNNFVVIDYLPIPFLNALQFYTGQLQNTTLTIPISGQWRLGEKDTLTALTGILPYLIVDPTQNTLTFNYGNISLPSQQSSIVHILFTVTATGFPMDDALNLANLLNIKYENTENIVFSDNSIVNFVTGQPVLSIEKNATPKKDLEAGSNVTYTIIIKNTGNGTAYNVVVKDNFLNINSVYINNINGIAAYYLNGDQMIPITGLNLLDLFSPNGLNFGVLYPLGINATNNTIVITYNVTLSSKVYPLQVINNTVQITNFTSLPDSSSPNFVTDPRNYESNASVSVKGIEFNKTYVGSKNGPSNGNNLTIGEVGKYRLTIVLPAGQIKDIVIVDTLPNGLKYVVGSINVISNDNIELPNYTIEINGNIITIRFTGLTNTSEGLNKTFYIDFDAIVLNNATSNPPNTGNRSRTNTATIDWDNPGHTPITSSATINIIEPQITTNKTFSSNVIYGDKFITVTITIKNNGMSKAYNVIIKDYLASASNIFNLTGSNVVEISTPSGFTFNYDPVTKVVTYAGGNLDVGQSATFSFNLTVLPDPVLGTNHTNIANVSYWSLPWIESTPNPDSRNYNGSGSANLVVGDPQINKTYINSTIHGSSPNVTIGENVTYRILVKLPKCNATNLLITDILPTGYKYISYSLNSSDWVGTLGNLNFTINNGVLTFKFSGITTSLSNDNIFYIDLIAQVLDDSSNRAGLTKTNNVNLTWDENLKEPFKSSVNTYIIEPNIQINKSANVTTVDGGNKLLITIIVTNNGKSNAYRLNISDILDPKFFNSSTVVFNEISGFTFIRENNIIYIIANEGTFIGNGTSQTFNFTVNVIPDVVSNSTFTNTANVSFSSMPDDYDVTRNYTNVSNVVTFKTTSPNISKSVNSTSEPGSTGIYLLIGEVITYKIDIIIPEGKTLAVVLKDILSNNIRFNSGSAKIMINNINIKASDFNFGSNPGEYISLSDSYFLNNILNLSFGNITLNGSEGLNNGLISIIFNVTVLNIPGNQNGTKIANNATLTFTNASESQKSITSSAENLTVVTPKLIIKKTPSKTTIKGGEIFSYTILLQNNGSAPVYDIIITDYLPDGLSYINIIEIPEGWTVVNDGQKIMFISPVGFNISSGNNVTIKFNVKASQDIDYASKITNIANATGTSLPGEHGTNNATIGNPGDTTGERTGNSSQGLVNDIFSNVTNVINTTSPSISKNVNNKTSSIGGKLIYTIVINLPEGYTKNLTFSDLLPQGLLYLLDSLQVSSSDSVDYQYKNNLIINSDNNRIKINFGWVNTTSDGNITLIYTVLVQNISTNLNGTVLSNNATIIFVNGSNDSFNSSDTRNVTVVEPKLNISKNSDKKNYVPGENVVFTLVINHLLGSVSSAYNLVIIDNIPNGLIYKIGSAILPTGWYVDDSLASSNILKFYTVDGYELPVGQNVTIIFNCTVGNSSFAGKNLTNIVALNYSSINDTNNSRIYGPINANSTIHVLGADIYVIKNGNITINAGESFNYYIEIGNNGPDSAINVTIHDLIDQEWFIWMKNVKYYLNGNWYDFNNPLDRIVIEELASGQKIFINITGTLNSSAPIGNVTNKVNVTSSTPDPNIDNNKDNFTTEIKQKAVLDVEKTVNETIVIAGNSIHYTITIINNGPSYAYDLIIKDNLPPYVVGKFYSLDGGVTWIPWTSNPLKINHLADGDTIVLLINATVNSTTPNGTILNNTVNVSSNGTPEIEKSVTSNVTTHANLYLNKSNNPSLIVVAGENLIYKIILRNYGPSVAWNVTLNDLLPDWLLNSSYRYSLDNGVSWSNWISFGGNLALNVSEFFPNGFGLDDIFTLEINSTVNASTPNGTIIINRANATSTTDPDGVESNNVTNTIIAVASLSIVKSGDNKVTAGGPIKYIITIKNNGPSDAIDILLRDDLPSYVTGLYYSVDNGTTYHAWSPSGEVYLGTLGVNQTVVVWINGTVDPTTPNGTVLNNTAFVTSPTDPESHNDSFITNVTTQANLTLNKSVNSIVVVAGENLIYTIVLTNNGLSVSRNLTFFDNLPNGLINSHYRYKVGNGSWSDWADFDGSFVIVLPDGYLSVGENVTVEINTTVNSSVPNGTVLVNYASVNSSTDPFEVISPPVNTTVISSPVLSLNKSVDKILVYAGNGLIYSIILKNHGPSAAWNVTLSDSIPSWLINASYRYNINGGSWSNWISFNGNLVLDVSSLFLNGFVDADDIFNLEIKSTVNASTPNGTMMFNNATVVSLTTPDEVISPTVNTTVITLANLTITKVANVEKIVRGHPIQYIIVITNLGPSDALNVSLYDYFDTNILLNTHYSTSSGIPWTAFNGPLNLTYLVSSISPGSNVTIWVNGIIAKNATNEITNIGIISSETDPEGNKSAIVKTSIQKSHITIKKTVNNPKPLIHETVYFTLTVKNWGPDTAIGVYAIDKLPDGLKLISYKTNYGTYNLKTGLWDIGDIPTGETAQLTLTVVVEKLGAIVNIAEVFTDSFDGSPEKHNASATVEVLPVPDPNPNPTPEHNHANGVSMKNTGMPIPIAVLAVLLAFIGVLRVKKR</sequence>
<feature type="domain" description="DUF11" evidence="3">
    <location>
        <begin position="2845"/>
        <end position="2966"/>
    </location>
</feature>
<evidence type="ECO:0000256" key="1">
    <source>
        <dbReference type="SAM" id="MobiDB-lite"/>
    </source>
</evidence>
<organism evidence="5 6">
    <name type="scientific">Methanobrevibacter arboriphilus JCM 13429 = DSM 1125</name>
    <dbReference type="NCBI Taxonomy" id="1300164"/>
    <lineage>
        <taxon>Archaea</taxon>
        <taxon>Methanobacteriati</taxon>
        <taxon>Methanobacteriota</taxon>
        <taxon>Methanomada group</taxon>
        <taxon>Methanobacteria</taxon>
        <taxon>Methanobacteriales</taxon>
        <taxon>Methanobacteriaceae</taxon>
        <taxon>Methanobrevibacter</taxon>
    </lineage>
</organism>
<dbReference type="OrthoDB" id="76596at2157"/>
<evidence type="ECO:0000313" key="5">
    <source>
        <dbReference type="EMBL" id="OQD59420.1"/>
    </source>
</evidence>
<dbReference type="NCBIfam" id="TIGR01451">
    <property type="entry name" value="B_ant_repeat"/>
    <property type="match status" value="9"/>
</dbReference>
<dbReference type="Pfam" id="PF01345">
    <property type="entry name" value="DUF11"/>
    <property type="match status" value="11"/>
</dbReference>
<evidence type="ECO:0000259" key="3">
    <source>
        <dbReference type="Pfam" id="PF01345"/>
    </source>
</evidence>
<feature type="domain" description="DUF11" evidence="3">
    <location>
        <begin position="1465"/>
        <end position="1590"/>
    </location>
</feature>